<dbReference type="EMBL" id="JARJLM010000134">
    <property type="protein sequence ID" value="MDF3832834.1"/>
    <property type="molecule type" value="Genomic_DNA"/>
</dbReference>
<keyword evidence="1" id="KW-1133">Transmembrane helix</keyword>
<reference evidence="2 3" key="1">
    <citation type="submission" date="2023-03" db="EMBL/GenBank/DDBJ databases">
        <title>Draft assemblies of triclosan tolerant bacteria isolated from returned activated sludge.</title>
        <authorList>
            <person name="Van Hamelsveld S."/>
        </authorList>
    </citation>
    <scope>NUCLEOTIDE SEQUENCE [LARGE SCALE GENOMIC DNA]</scope>
    <source>
        <strain evidence="2 3">GW210010_S58</strain>
    </source>
</reference>
<feature type="non-terminal residue" evidence="2">
    <location>
        <position position="216"/>
    </location>
</feature>
<organism evidence="2 3">
    <name type="scientific">Cupriavidus basilensis</name>
    <dbReference type="NCBI Taxonomy" id="68895"/>
    <lineage>
        <taxon>Bacteria</taxon>
        <taxon>Pseudomonadati</taxon>
        <taxon>Pseudomonadota</taxon>
        <taxon>Betaproteobacteria</taxon>
        <taxon>Burkholderiales</taxon>
        <taxon>Burkholderiaceae</taxon>
        <taxon>Cupriavidus</taxon>
    </lineage>
</organism>
<evidence type="ECO:0000313" key="2">
    <source>
        <dbReference type="EMBL" id="MDF3832834.1"/>
    </source>
</evidence>
<sequence length="216" mass="22481">MTSPLPPVFLLDALLRGMLLALLALLARAFGRDRPALPAVRAGLALAVGLAVQTAGAMPWFEQAAPRLLQAPIVAISVGNAVLFWIFVQALFDDAFGFRPIHALAWGAAAGLGGLNCAVFAHSGTAIAPFTMGLQRAVPLLFALLTVQAAVDGWRVDLVEGRRRLRGFIVVAGVAYTLLQLAARLASSGGRLSAAGATLDTAMLLCIVAPLAFSML</sequence>
<keyword evidence="1" id="KW-0472">Membrane</keyword>
<feature type="transmembrane region" description="Helical" evidence="1">
    <location>
        <begin position="73"/>
        <end position="92"/>
    </location>
</feature>
<feature type="transmembrane region" description="Helical" evidence="1">
    <location>
        <begin position="137"/>
        <end position="156"/>
    </location>
</feature>
<evidence type="ECO:0000256" key="1">
    <source>
        <dbReference type="SAM" id="Phobius"/>
    </source>
</evidence>
<protein>
    <submittedName>
        <fullName evidence="2">AraC family transcriptional regulator</fullName>
    </submittedName>
</protein>
<gene>
    <name evidence="2" type="ORF">P3W85_07730</name>
</gene>
<name>A0ABT6AJR0_9BURK</name>
<feature type="transmembrane region" description="Helical" evidence="1">
    <location>
        <begin position="192"/>
        <end position="213"/>
    </location>
</feature>
<proteinExistence type="predicted"/>
<comment type="caution">
    <text evidence="2">The sequence shown here is derived from an EMBL/GenBank/DDBJ whole genome shotgun (WGS) entry which is preliminary data.</text>
</comment>
<feature type="transmembrane region" description="Helical" evidence="1">
    <location>
        <begin position="104"/>
        <end position="125"/>
    </location>
</feature>
<feature type="transmembrane region" description="Helical" evidence="1">
    <location>
        <begin position="6"/>
        <end position="27"/>
    </location>
</feature>
<keyword evidence="3" id="KW-1185">Reference proteome</keyword>
<keyword evidence="1" id="KW-0812">Transmembrane</keyword>
<feature type="transmembrane region" description="Helical" evidence="1">
    <location>
        <begin position="39"/>
        <end position="61"/>
    </location>
</feature>
<dbReference type="Proteomes" id="UP001216674">
    <property type="component" value="Unassembled WGS sequence"/>
</dbReference>
<accession>A0ABT6AJR0</accession>
<evidence type="ECO:0000313" key="3">
    <source>
        <dbReference type="Proteomes" id="UP001216674"/>
    </source>
</evidence>
<feature type="transmembrane region" description="Helical" evidence="1">
    <location>
        <begin position="168"/>
        <end position="186"/>
    </location>
</feature>